<evidence type="ECO:0000256" key="3">
    <source>
        <dbReference type="ARBA" id="ARBA00023134"/>
    </source>
</evidence>
<dbReference type="SMART" id="SM00173">
    <property type="entry name" value="RAS"/>
    <property type="match status" value="1"/>
</dbReference>
<keyword evidence="5" id="KW-0449">Lipoprotein</keyword>
<keyword evidence="8" id="KW-1133">Transmembrane helix</keyword>
<dbReference type="SMART" id="SM00176">
    <property type="entry name" value="RAN"/>
    <property type="match status" value="1"/>
</dbReference>
<evidence type="ECO:0000313" key="10">
    <source>
        <dbReference type="Proteomes" id="UP000326939"/>
    </source>
</evidence>
<dbReference type="PRINTS" id="PR00449">
    <property type="entry name" value="RASTRNSFRMNG"/>
</dbReference>
<organism evidence="9 10">
    <name type="scientific">Salix brachista</name>
    <dbReference type="NCBI Taxonomy" id="2182728"/>
    <lineage>
        <taxon>Eukaryota</taxon>
        <taxon>Viridiplantae</taxon>
        <taxon>Streptophyta</taxon>
        <taxon>Embryophyta</taxon>
        <taxon>Tracheophyta</taxon>
        <taxon>Spermatophyta</taxon>
        <taxon>Magnoliopsida</taxon>
        <taxon>eudicotyledons</taxon>
        <taxon>Gunneridae</taxon>
        <taxon>Pentapetalae</taxon>
        <taxon>rosids</taxon>
        <taxon>fabids</taxon>
        <taxon>Malpighiales</taxon>
        <taxon>Salicaceae</taxon>
        <taxon>Saliceae</taxon>
        <taxon>Salix</taxon>
    </lineage>
</organism>
<keyword evidence="4 8" id="KW-0472">Membrane</keyword>
<dbReference type="PROSITE" id="PS51421">
    <property type="entry name" value="RAS"/>
    <property type="match status" value="1"/>
</dbReference>
<proteinExistence type="inferred from homology"/>
<dbReference type="Gene3D" id="3.40.50.300">
    <property type="entry name" value="P-loop containing nucleotide triphosphate hydrolases"/>
    <property type="match status" value="1"/>
</dbReference>
<keyword evidence="6" id="KW-0636">Prenylation</keyword>
<comment type="caution">
    <text evidence="9">The sequence shown here is derived from an EMBL/GenBank/DDBJ whole genome shotgun (WGS) entry which is preliminary data.</text>
</comment>
<evidence type="ECO:0000256" key="1">
    <source>
        <dbReference type="ARBA" id="ARBA00006270"/>
    </source>
</evidence>
<evidence type="ECO:0000256" key="2">
    <source>
        <dbReference type="ARBA" id="ARBA00022741"/>
    </source>
</evidence>
<accession>A0A5N5J0F7</accession>
<dbReference type="Pfam" id="PF00071">
    <property type="entry name" value="Ras"/>
    <property type="match status" value="1"/>
</dbReference>
<protein>
    <recommendedName>
        <fullName evidence="11">Ras-related protein RABA1f</fullName>
    </recommendedName>
</protein>
<dbReference type="SMART" id="SM00174">
    <property type="entry name" value="RHO"/>
    <property type="match status" value="1"/>
</dbReference>
<dbReference type="GO" id="GO:0005525">
    <property type="term" value="F:GTP binding"/>
    <property type="evidence" value="ECO:0007669"/>
    <property type="project" value="UniProtKB-KW"/>
</dbReference>
<evidence type="ECO:0000256" key="4">
    <source>
        <dbReference type="ARBA" id="ARBA00023136"/>
    </source>
</evidence>
<dbReference type="CDD" id="cd01868">
    <property type="entry name" value="Rab11_like"/>
    <property type="match status" value="1"/>
</dbReference>
<evidence type="ECO:0000256" key="6">
    <source>
        <dbReference type="ARBA" id="ARBA00023289"/>
    </source>
</evidence>
<evidence type="ECO:0000256" key="7">
    <source>
        <dbReference type="ARBA" id="ARBA00037868"/>
    </source>
</evidence>
<dbReference type="InterPro" id="IPR001806">
    <property type="entry name" value="Small_GTPase"/>
</dbReference>
<dbReference type="PROSITE" id="PS51420">
    <property type="entry name" value="RHO"/>
    <property type="match status" value="1"/>
</dbReference>
<dbReference type="Proteomes" id="UP000326939">
    <property type="component" value="Chromosome 19"/>
</dbReference>
<dbReference type="SUPFAM" id="SSF52540">
    <property type="entry name" value="P-loop containing nucleoside triphosphate hydrolases"/>
    <property type="match status" value="1"/>
</dbReference>
<dbReference type="GO" id="GO:0012505">
    <property type="term" value="C:endomembrane system"/>
    <property type="evidence" value="ECO:0007669"/>
    <property type="project" value="UniProtKB-SubCell"/>
</dbReference>
<dbReference type="GO" id="GO:0003924">
    <property type="term" value="F:GTPase activity"/>
    <property type="evidence" value="ECO:0007669"/>
    <property type="project" value="InterPro"/>
</dbReference>
<dbReference type="SMART" id="SM00175">
    <property type="entry name" value="RAB"/>
    <property type="match status" value="1"/>
</dbReference>
<name>A0A5N5J0F7_9ROSI</name>
<comment type="subcellular location">
    <subcellularLocation>
        <location evidence="7">Endomembrane system</location>
        <topology evidence="7">Lipid-anchor</topology>
    </subcellularLocation>
</comment>
<dbReference type="InterPro" id="IPR005225">
    <property type="entry name" value="Small_GTP-bd"/>
</dbReference>
<keyword evidence="8" id="KW-0812">Transmembrane</keyword>
<reference evidence="10" key="1">
    <citation type="journal article" date="2019" name="Gigascience">
        <title>De novo genome assembly of the endangered Acer yangbiense, a plant species with extremely small populations endemic to Yunnan Province, China.</title>
        <authorList>
            <person name="Yang J."/>
            <person name="Wariss H.M."/>
            <person name="Tao L."/>
            <person name="Zhang R."/>
            <person name="Yun Q."/>
            <person name="Hollingsworth P."/>
            <person name="Dao Z."/>
            <person name="Luo G."/>
            <person name="Guo H."/>
            <person name="Ma Y."/>
            <person name="Sun W."/>
        </authorList>
    </citation>
    <scope>NUCLEOTIDE SEQUENCE [LARGE SCALE GENOMIC DNA]</scope>
    <source>
        <strain evidence="10">cv. br00</strain>
    </source>
</reference>
<keyword evidence="10" id="KW-1185">Reference proteome</keyword>
<dbReference type="PROSITE" id="PS51419">
    <property type="entry name" value="RAB"/>
    <property type="match status" value="1"/>
</dbReference>
<gene>
    <name evidence="9" type="ORF">DKX38_029739</name>
</gene>
<comment type="similarity">
    <text evidence="1">Belongs to the small GTPase superfamily. Rab family.</text>
</comment>
<dbReference type="InterPro" id="IPR050209">
    <property type="entry name" value="Rab_GTPases_membrane_traffic"/>
</dbReference>
<dbReference type="PANTHER" id="PTHR47979">
    <property type="entry name" value="DRAB11-RELATED"/>
    <property type="match status" value="1"/>
</dbReference>
<sequence length="278" mass="31560">MGAYRTDDDYDYLFKLVLIGDSGVGKSNLLSRFTRNEFSLESKSTIGVEFATRSIHVDDKVVKAQIWDTAGQERYRAITSAYYRGAVGALLVYDVTRHVTFENVERWLKELRDHTDSNIVIMLVGNKADLRHLRAVSTEDATAFAERENTFFMETSALESLNVENAFTEVLTQIYRVVSRKALEVGDDPAVLPKGQTIAVGKDDVSAVKKTPFRHMNVKMDSCSPIACLETRKLLEAERELNCLRVWIPEAYAFDCHFFSFLPFFYCSFVSLFLGVLL</sequence>
<dbReference type="NCBIfam" id="TIGR00231">
    <property type="entry name" value="small_GTP"/>
    <property type="match status" value="1"/>
</dbReference>
<evidence type="ECO:0000256" key="8">
    <source>
        <dbReference type="SAM" id="Phobius"/>
    </source>
</evidence>
<keyword evidence="3" id="KW-0342">GTP-binding</keyword>
<feature type="transmembrane region" description="Helical" evidence="8">
    <location>
        <begin position="258"/>
        <end position="277"/>
    </location>
</feature>
<evidence type="ECO:0008006" key="11">
    <source>
        <dbReference type="Google" id="ProtNLM"/>
    </source>
</evidence>
<evidence type="ECO:0000256" key="5">
    <source>
        <dbReference type="ARBA" id="ARBA00023288"/>
    </source>
</evidence>
<dbReference type="AlphaFoldDB" id="A0A5N5J0F7"/>
<dbReference type="EMBL" id="VDCV01000019">
    <property type="protein sequence ID" value="KAB5512711.1"/>
    <property type="molecule type" value="Genomic_DNA"/>
</dbReference>
<dbReference type="InterPro" id="IPR027417">
    <property type="entry name" value="P-loop_NTPase"/>
</dbReference>
<dbReference type="FunFam" id="3.40.50.300:FF:000067">
    <property type="entry name" value="ras-related protein RABA1f"/>
    <property type="match status" value="1"/>
</dbReference>
<evidence type="ECO:0000313" key="9">
    <source>
        <dbReference type="EMBL" id="KAB5512711.1"/>
    </source>
</evidence>
<keyword evidence="2" id="KW-0547">Nucleotide-binding</keyword>